<dbReference type="EMBL" id="DWYZ01000104">
    <property type="protein sequence ID" value="HJB28214.1"/>
    <property type="molecule type" value="Genomic_DNA"/>
</dbReference>
<organism evidence="1 2">
    <name type="scientific">Candidatus Blautia faecavium</name>
    <dbReference type="NCBI Taxonomy" id="2838487"/>
    <lineage>
        <taxon>Bacteria</taxon>
        <taxon>Bacillati</taxon>
        <taxon>Bacillota</taxon>
        <taxon>Clostridia</taxon>
        <taxon>Lachnospirales</taxon>
        <taxon>Lachnospiraceae</taxon>
        <taxon>Blautia</taxon>
    </lineage>
</organism>
<evidence type="ECO:0000313" key="1">
    <source>
        <dbReference type="EMBL" id="HJB28214.1"/>
    </source>
</evidence>
<sequence>MVYAAPTELADIKVSNLYQDYNYVMEDGTWRHMEFTSEDIDEKDLKRFRAYEALASYQYNVDIMTYVVCSAKVKNPKSRIQAGFNTYQVIPICLGDRDAEVLLKTLMTKRSRREPLTREDFIQLALCPIMGGSISQYKRIKAALKIIQDSTALSYEEKETLVSVLYVLADKFLNSKEMEIIKGVMKMTKLGQMIFEDGVSQGHTEGYYATITGILRKKMQEGVSPDAVAKYLNLDKEYTQRLCSLLQDLPAQDDLEIARTFVKEMEHRQQV</sequence>
<evidence type="ECO:0000313" key="2">
    <source>
        <dbReference type="Proteomes" id="UP000823842"/>
    </source>
</evidence>
<proteinExistence type="predicted"/>
<reference evidence="1" key="2">
    <citation type="submission" date="2021-04" db="EMBL/GenBank/DDBJ databases">
        <authorList>
            <person name="Gilroy R."/>
        </authorList>
    </citation>
    <scope>NUCLEOTIDE SEQUENCE</scope>
    <source>
        <strain evidence="1">ChiSjej1B19-5720</strain>
    </source>
</reference>
<dbReference type="AlphaFoldDB" id="A0A9D2RW73"/>
<comment type="caution">
    <text evidence="1">The sequence shown here is derived from an EMBL/GenBank/DDBJ whole genome shotgun (WGS) entry which is preliminary data.</text>
</comment>
<protein>
    <submittedName>
        <fullName evidence="1">Uncharacterized protein</fullName>
    </submittedName>
</protein>
<accession>A0A9D2RW73</accession>
<gene>
    <name evidence="1" type="ORF">IAA06_05415</name>
</gene>
<name>A0A9D2RW73_9FIRM</name>
<reference evidence="1" key="1">
    <citation type="journal article" date="2021" name="PeerJ">
        <title>Extensive microbial diversity within the chicken gut microbiome revealed by metagenomics and culture.</title>
        <authorList>
            <person name="Gilroy R."/>
            <person name="Ravi A."/>
            <person name="Getino M."/>
            <person name="Pursley I."/>
            <person name="Horton D.L."/>
            <person name="Alikhan N.F."/>
            <person name="Baker D."/>
            <person name="Gharbi K."/>
            <person name="Hall N."/>
            <person name="Watson M."/>
            <person name="Adriaenssens E.M."/>
            <person name="Foster-Nyarko E."/>
            <person name="Jarju S."/>
            <person name="Secka A."/>
            <person name="Antonio M."/>
            <person name="Oren A."/>
            <person name="Chaudhuri R.R."/>
            <person name="La Ragione R."/>
            <person name="Hildebrand F."/>
            <person name="Pallen M.J."/>
        </authorList>
    </citation>
    <scope>NUCLEOTIDE SEQUENCE</scope>
    <source>
        <strain evidence="1">ChiSjej1B19-5720</strain>
    </source>
</reference>
<dbReference type="Proteomes" id="UP000823842">
    <property type="component" value="Unassembled WGS sequence"/>
</dbReference>